<protein>
    <submittedName>
        <fullName evidence="1">Uncharacterized protein</fullName>
    </submittedName>
</protein>
<sequence>MTVMQARLQKLVYRVSVPENESLVLPESLLASVGEGEWTITIEPANSPEKLTPVREYQSLLDSYAPSDEGLYDDYTSG</sequence>
<gene>
    <name evidence="1" type="ORF">V0288_06030</name>
</gene>
<keyword evidence="2" id="KW-1185">Reference proteome</keyword>
<dbReference type="EMBL" id="JBAFSM010000009">
    <property type="protein sequence ID" value="MEG3436673.1"/>
    <property type="molecule type" value="Genomic_DNA"/>
</dbReference>
<dbReference type="AlphaFoldDB" id="A0AAW9QTN1"/>
<reference evidence="1 2" key="1">
    <citation type="submission" date="2024-01" db="EMBL/GenBank/DDBJ databases">
        <title>Genomic insights into the taxonomy and metabolism of the cyanobacterium Pannus brasiliensis CCIBt3594.</title>
        <authorList>
            <person name="Machado M."/>
            <person name="Botero N.B."/>
            <person name="Andreote A.P.D."/>
            <person name="Feitosa A.M.T."/>
            <person name="Popin R."/>
            <person name="Sivonen K."/>
            <person name="Fiore M.F."/>
        </authorList>
    </citation>
    <scope>NUCLEOTIDE SEQUENCE [LARGE SCALE GENOMIC DNA]</scope>
    <source>
        <strain evidence="1 2">CCIBt3594</strain>
    </source>
</reference>
<dbReference type="Proteomes" id="UP001328733">
    <property type="component" value="Unassembled WGS sequence"/>
</dbReference>
<organism evidence="1 2">
    <name type="scientific">Pannus brasiliensis CCIBt3594</name>
    <dbReference type="NCBI Taxonomy" id="1427578"/>
    <lineage>
        <taxon>Bacteria</taxon>
        <taxon>Bacillati</taxon>
        <taxon>Cyanobacteriota</taxon>
        <taxon>Cyanophyceae</taxon>
        <taxon>Oscillatoriophycideae</taxon>
        <taxon>Chroococcales</taxon>
        <taxon>Microcystaceae</taxon>
        <taxon>Pannus</taxon>
    </lineage>
</organism>
<name>A0AAW9QTN1_9CHRO</name>
<evidence type="ECO:0000313" key="2">
    <source>
        <dbReference type="Proteomes" id="UP001328733"/>
    </source>
</evidence>
<evidence type="ECO:0000313" key="1">
    <source>
        <dbReference type="EMBL" id="MEG3436673.1"/>
    </source>
</evidence>
<comment type="caution">
    <text evidence="1">The sequence shown here is derived from an EMBL/GenBank/DDBJ whole genome shotgun (WGS) entry which is preliminary data.</text>
</comment>
<proteinExistence type="predicted"/>
<accession>A0AAW9QTN1</accession>